<proteinExistence type="predicted"/>
<dbReference type="EMBL" id="BOMH01000068">
    <property type="protein sequence ID" value="GID69814.1"/>
    <property type="molecule type" value="Genomic_DNA"/>
</dbReference>
<name>A0A919MBP1_9ACTN</name>
<dbReference type="RefSeq" id="WP_203752732.1">
    <property type="nucleotide sequence ID" value="NZ_BAAAUC010000024.1"/>
</dbReference>
<sequence>MIVCYAQGGGLGHLTRIRAYLHTVHGDEPATIVSTSPFAADPRVLGPHRLVRGPVADVVRDLRPSTLVVDAFPGGIDGELRVPGGIRTVLLARLLRGYEATPVRFDQIWTVEDLGADQLAALSEISADVAPLELVDPPAPPSRAAEGTWLIPHAGPASEIAELIAYARECATLENRDPRLLVVSPHPPPGDVEHLDVYPVWPLFAGAERVISAAGFNVVRQMRRWRAKHRMLPFPRRWDDQFTRAARARQENNP</sequence>
<evidence type="ECO:0000313" key="1">
    <source>
        <dbReference type="EMBL" id="GID69814.1"/>
    </source>
</evidence>
<dbReference type="AlphaFoldDB" id="A0A919MBP1"/>
<accession>A0A919MBP1</accession>
<evidence type="ECO:0000313" key="2">
    <source>
        <dbReference type="Proteomes" id="UP000619479"/>
    </source>
</evidence>
<reference evidence="1" key="1">
    <citation type="submission" date="2021-01" db="EMBL/GenBank/DDBJ databases">
        <title>Whole genome shotgun sequence of Actinoplanes cyaneus NBRC 14990.</title>
        <authorList>
            <person name="Komaki H."/>
            <person name="Tamura T."/>
        </authorList>
    </citation>
    <scope>NUCLEOTIDE SEQUENCE</scope>
    <source>
        <strain evidence="1">NBRC 14990</strain>
    </source>
</reference>
<gene>
    <name evidence="1" type="ORF">Acy02nite_76950</name>
</gene>
<comment type="caution">
    <text evidence="1">The sequence shown here is derived from an EMBL/GenBank/DDBJ whole genome shotgun (WGS) entry which is preliminary data.</text>
</comment>
<organism evidence="1 2">
    <name type="scientific">Actinoplanes cyaneus</name>
    <dbReference type="NCBI Taxonomy" id="52696"/>
    <lineage>
        <taxon>Bacteria</taxon>
        <taxon>Bacillati</taxon>
        <taxon>Actinomycetota</taxon>
        <taxon>Actinomycetes</taxon>
        <taxon>Micromonosporales</taxon>
        <taxon>Micromonosporaceae</taxon>
        <taxon>Actinoplanes</taxon>
    </lineage>
</organism>
<dbReference type="Proteomes" id="UP000619479">
    <property type="component" value="Unassembled WGS sequence"/>
</dbReference>
<protein>
    <submittedName>
        <fullName evidence="1">Uncharacterized protein</fullName>
    </submittedName>
</protein>
<keyword evidence="2" id="KW-1185">Reference proteome</keyword>